<comment type="subcellular location">
    <subcellularLocation>
        <location evidence="1">Secreted</location>
    </subcellularLocation>
</comment>
<evidence type="ECO:0000256" key="3">
    <source>
        <dbReference type="ARBA" id="ARBA00022729"/>
    </source>
</evidence>
<proteinExistence type="predicted"/>
<keyword evidence="4" id="KW-0677">Repeat</keyword>
<dbReference type="Pfam" id="PF00090">
    <property type="entry name" value="TSP_1"/>
    <property type="match status" value="2"/>
</dbReference>
<gene>
    <name evidence="6" type="ORF">MAR_035895</name>
</gene>
<dbReference type="EMBL" id="CP111018">
    <property type="protein sequence ID" value="WAR10819.1"/>
    <property type="molecule type" value="Genomic_DNA"/>
</dbReference>
<sequence length="91" mass="9837">MRTCTNPVPKNGGLNCTGQDRQIRMCSKDLCPVHGGWSGWSDWGTCSATCDVGMSQRWRACTNPKPALAGDFCLGAQQEYKMCTASPCSSK</sequence>
<keyword evidence="3" id="KW-0732">Signal</keyword>
<name>A0ABY7EQY1_MYAAR</name>
<dbReference type="Proteomes" id="UP001164746">
    <property type="component" value="Chromosome 7"/>
</dbReference>
<keyword evidence="5" id="KW-1015">Disulfide bond</keyword>
<dbReference type="PANTHER" id="PTHR22906:SF43">
    <property type="entry name" value="PROPERDIN"/>
    <property type="match status" value="1"/>
</dbReference>
<dbReference type="SUPFAM" id="SSF82895">
    <property type="entry name" value="TSP-1 type 1 repeat"/>
    <property type="match status" value="1"/>
</dbReference>
<dbReference type="Gene3D" id="2.20.100.10">
    <property type="entry name" value="Thrombospondin type-1 (TSP1) repeat"/>
    <property type="match status" value="2"/>
</dbReference>
<evidence type="ECO:0000313" key="7">
    <source>
        <dbReference type="Proteomes" id="UP001164746"/>
    </source>
</evidence>
<organism evidence="6 7">
    <name type="scientific">Mya arenaria</name>
    <name type="common">Soft-shell clam</name>
    <dbReference type="NCBI Taxonomy" id="6604"/>
    <lineage>
        <taxon>Eukaryota</taxon>
        <taxon>Metazoa</taxon>
        <taxon>Spiralia</taxon>
        <taxon>Lophotrochozoa</taxon>
        <taxon>Mollusca</taxon>
        <taxon>Bivalvia</taxon>
        <taxon>Autobranchia</taxon>
        <taxon>Heteroconchia</taxon>
        <taxon>Euheterodonta</taxon>
        <taxon>Imparidentia</taxon>
        <taxon>Neoheterodontei</taxon>
        <taxon>Myida</taxon>
        <taxon>Myoidea</taxon>
        <taxon>Myidae</taxon>
        <taxon>Mya</taxon>
    </lineage>
</organism>
<evidence type="ECO:0000256" key="2">
    <source>
        <dbReference type="ARBA" id="ARBA00022525"/>
    </source>
</evidence>
<evidence type="ECO:0000256" key="1">
    <source>
        <dbReference type="ARBA" id="ARBA00004613"/>
    </source>
</evidence>
<dbReference type="InterPro" id="IPR000884">
    <property type="entry name" value="TSP1_rpt"/>
</dbReference>
<evidence type="ECO:0000313" key="6">
    <source>
        <dbReference type="EMBL" id="WAR10819.1"/>
    </source>
</evidence>
<dbReference type="PANTHER" id="PTHR22906">
    <property type="entry name" value="PROPERDIN"/>
    <property type="match status" value="1"/>
</dbReference>
<dbReference type="PRINTS" id="PR01705">
    <property type="entry name" value="TSP1REPEAT"/>
</dbReference>
<dbReference type="SMART" id="SM00209">
    <property type="entry name" value="TSP1"/>
    <property type="match status" value="1"/>
</dbReference>
<dbReference type="PROSITE" id="PS50092">
    <property type="entry name" value="TSP1"/>
    <property type="match status" value="2"/>
</dbReference>
<dbReference type="InterPro" id="IPR052065">
    <property type="entry name" value="Compl_asym_regulator"/>
</dbReference>
<evidence type="ECO:0000256" key="5">
    <source>
        <dbReference type="ARBA" id="ARBA00023157"/>
    </source>
</evidence>
<dbReference type="InterPro" id="IPR036383">
    <property type="entry name" value="TSP1_rpt_sf"/>
</dbReference>
<protein>
    <submittedName>
        <fullName evidence="6">SEM5B-like protein</fullName>
    </submittedName>
</protein>
<keyword evidence="7" id="KW-1185">Reference proteome</keyword>
<keyword evidence="2" id="KW-0964">Secreted</keyword>
<accession>A0ABY7EQY1</accession>
<reference evidence="6" key="1">
    <citation type="submission" date="2022-11" db="EMBL/GenBank/DDBJ databases">
        <title>Centuries of genome instability and evolution in soft-shell clam transmissible cancer (bioRxiv).</title>
        <authorList>
            <person name="Hart S.F.M."/>
            <person name="Yonemitsu M.A."/>
            <person name="Giersch R.M."/>
            <person name="Beal B.F."/>
            <person name="Arriagada G."/>
            <person name="Davis B.W."/>
            <person name="Ostrander E.A."/>
            <person name="Goff S.P."/>
            <person name="Metzger M.J."/>
        </authorList>
    </citation>
    <scope>NUCLEOTIDE SEQUENCE</scope>
    <source>
        <strain evidence="6">MELC-2E11</strain>
        <tissue evidence="6">Siphon/mantle</tissue>
    </source>
</reference>
<evidence type="ECO:0000256" key="4">
    <source>
        <dbReference type="ARBA" id="ARBA00022737"/>
    </source>
</evidence>